<evidence type="ECO:0000313" key="3">
    <source>
        <dbReference type="EMBL" id="KYP60997.1"/>
    </source>
</evidence>
<sequence length="130" mass="14216">MASLCSFTASSFSSQCDNVSLSHPLKPSLPLTNSFTLPRNMKKKKSGARTRPLFCAFKNAALQYRNIGDSDLNISEITLGTMTFGEQNTEKEAHDILHYAFDRGINALDTSEAVSSSNLNLHLPGMLKSC</sequence>
<accession>A0A151T1T4</accession>
<reference evidence="3 4" key="1">
    <citation type="journal article" date="2012" name="Nat. Biotechnol.">
        <title>Draft genome sequence of pigeonpea (Cajanus cajan), an orphan legume crop of resource-poor farmers.</title>
        <authorList>
            <person name="Varshney R.K."/>
            <person name="Chen W."/>
            <person name="Li Y."/>
            <person name="Bharti A.K."/>
            <person name="Saxena R.K."/>
            <person name="Schlueter J.A."/>
            <person name="Donoghue M.T."/>
            <person name="Azam S."/>
            <person name="Fan G."/>
            <person name="Whaley A.M."/>
            <person name="Farmer A.D."/>
            <person name="Sheridan J."/>
            <person name="Iwata A."/>
            <person name="Tuteja R."/>
            <person name="Penmetsa R.V."/>
            <person name="Wu W."/>
            <person name="Upadhyaya H.D."/>
            <person name="Yang S.P."/>
            <person name="Shah T."/>
            <person name="Saxena K.B."/>
            <person name="Michael T."/>
            <person name="McCombie W.R."/>
            <person name="Yang B."/>
            <person name="Zhang G."/>
            <person name="Yang H."/>
            <person name="Wang J."/>
            <person name="Spillane C."/>
            <person name="Cook D.R."/>
            <person name="May G.D."/>
            <person name="Xu X."/>
            <person name="Jackson S.A."/>
        </authorList>
    </citation>
    <scope>NUCLEOTIDE SEQUENCE [LARGE SCALE GENOMIC DNA]</scope>
    <source>
        <strain evidence="4">cv. Asha</strain>
    </source>
</reference>
<dbReference type="GO" id="GO:0016491">
    <property type="term" value="F:oxidoreductase activity"/>
    <property type="evidence" value="ECO:0007669"/>
    <property type="project" value="UniProtKB-KW"/>
</dbReference>
<dbReference type="InterPro" id="IPR023210">
    <property type="entry name" value="NADP_OxRdtase_dom"/>
</dbReference>
<organism evidence="3 4">
    <name type="scientific">Cajanus cajan</name>
    <name type="common">Pigeon pea</name>
    <name type="synonym">Cajanus indicus</name>
    <dbReference type="NCBI Taxonomy" id="3821"/>
    <lineage>
        <taxon>Eukaryota</taxon>
        <taxon>Viridiplantae</taxon>
        <taxon>Streptophyta</taxon>
        <taxon>Embryophyta</taxon>
        <taxon>Tracheophyta</taxon>
        <taxon>Spermatophyta</taxon>
        <taxon>Magnoliopsida</taxon>
        <taxon>eudicotyledons</taxon>
        <taxon>Gunneridae</taxon>
        <taxon>Pentapetalae</taxon>
        <taxon>rosids</taxon>
        <taxon>fabids</taxon>
        <taxon>Fabales</taxon>
        <taxon>Fabaceae</taxon>
        <taxon>Papilionoideae</taxon>
        <taxon>50 kb inversion clade</taxon>
        <taxon>NPAAA clade</taxon>
        <taxon>indigoferoid/millettioid clade</taxon>
        <taxon>Phaseoleae</taxon>
        <taxon>Cajanus</taxon>
    </lineage>
</organism>
<dbReference type="InterPro" id="IPR036812">
    <property type="entry name" value="NAD(P)_OxRdtase_dom_sf"/>
</dbReference>
<dbReference type="STRING" id="3821.A0A151T1T4"/>
<protein>
    <submittedName>
        <fullName evidence="3">Protein ta</fullName>
    </submittedName>
</protein>
<dbReference type="PANTHER" id="PTHR43364">
    <property type="entry name" value="NADH-SPECIFIC METHYLGLYOXAL REDUCTASE-RELATED"/>
    <property type="match status" value="1"/>
</dbReference>
<proteinExistence type="predicted"/>
<evidence type="ECO:0000313" key="4">
    <source>
        <dbReference type="Proteomes" id="UP000075243"/>
    </source>
</evidence>
<dbReference type="EMBL" id="CM003611">
    <property type="protein sequence ID" value="KYP60997.1"/>
    <property type="molecule type" value="Genomic_DNA"/>
</dbReference>
<feature type="domain" description="NADP-dependent oxidoreductase" evidence="2">
    <location>
        <begin position="76"/>
        <end position="113"/>
    </location>
</feature>
<dbReference type="Proteomes" id="UP000075243">
    <property type="component" value="Chromosome 9"/>
</dbReference>
<keyword evidence="1" id="KW-0560">Oxidoreductase</keyword>
<evidence type="ECO:0000256" key="1">
    <source>
        <dbReference type="ARBA" id="ARBA00023002"/>
    </source>
</evidence>
<dbReference type="Pfam" id="PF00248">
    <property type="entry name" value="Aldo_ket_red"/>
    <property type="match status" value="1"/>
</dbReference>
<keyword evidence="4" id="KW-1185">Reference proteome</keyword>
<evidence type="ECO:0000259" key="2">
    <source>
        <dbReference type="Pfam" id="PF00248"/>
    </source>
</evidence>
<gene>
    <name evidence="3" type="ORF">KK1_023420</name>
</gene>
<dbReference type="SUPFAM" id="SSF51430">
    <property type="entry name" value="NAD(P)-linked oxidoreductase"/>
    <property type="match status" value="1"/>
</dbReference>
<dbReference type="Gene3D" id="3.20.20.100">
    <property type="entry name" value="NADP-dependent oxidoreductase domain"/>
    <property type="match status" value="1"/>
</dbReference>
<dbReference type="AlphaFoldDB" id="A0A151T1T4"/>
<dbReference type="PANTHER" id="PTHR43364:SF4">
    <property type="entry name" value="NAD(P)-LINKED OXIDOREDUCTASE SUPERFAMILY PROTEIN"/>
    <property type="match status" value="1"/>
</dbReference>
<dbReference type="Gramene" id="C.cajan_22748.t">
    <property type="protein sequence ID" value="C.cajan_22748.t"/>
    <property type="gene ID" value="C.cajan_22748"/>
</dbReference>
<dbReference type="InterPro" id="IPR050523">
    <property type="entry name" value="AKR_Detox_Biosynth"/>
</dbReference>
<name>A0A151T1T4_CAJCA</name>